<protein>
    <submittedName>
        <fullName evidence="1">Uncharacterized protein</fullName>
    </submittedName>
</protein>
<dbReference type="EMBL" id="CP037421">
    <property type="protein sequence ID" value="QDT25328.1"/>
    <property type="molecule type" value="Genomic_DNA"/>
</dbReference>
<proteinExistence type="predicted"/>
<keyword evidence="2" id="KW-1185">Reference proteome</keyword>
<accession>A0A517Q110</accession>
<reference evidence="1 2" key="1">
    <citation type="submission" date="2019-03" db="EMBL/GenBank/DDBJ databases">
        <title>Deep-cultivation of Planctomycetes and their phenomic and genomic characterization uncovers novel biology.</title>
        <authorList>
            <person name="Wiegand S."/>
            <person name="Jogler M."/>
            <person name="Boedeker C."/>
            <person name="Pinto D."/>
            <person name="Vollmers J."/>
            <person name="Rivas-Marin E."/>
            <person name="Kohn T."/>
            <person name="Peeters S.H."/>
            <person name="Heuer A."/>
            <person name="Rast P."/>
            <person name="Oberbeckmann S."/>
            <person name="Bunk B."/>
            <person name="Jeske O."/>
            <person name="Meyerdierks A."/>
            <person name="Storesund J.E."/>
            <person name="Kallscheuer N."/>
            <person name="Luecker S."/>
            <person name="Lage O.M."/>
            <person name="Pohl T."/>
            <person name="Merkel B.J."/>
            <person name="Hornburger P."/>
            <person name="Mueller R.-W."/>
            <person name="Bruemmer F."/>
            <person name="Labrenz M."/>
            <person name="Spormann A.M."/>
            <person name="Op den Camp H."/>
            <person name="Overmann J."/>
            <person name="Amann R."/>
            <person name="Jetten M.S.M."/>
            <person name="Mascher T."/>
            <person name="Medema M.H."/>
            <person name="Devos D.P."/>
            <person name="Kaster A.-K."/>
            <person name="Ovreas L."/>
            <person name="Rohde M."/>
            <person name="Galperin M.Y."/>
            <person name="Jogler C."/>
        </authorList>
    </citation>
    <scope>NUCLEOTIDE SEQUENCE [LARGE SCALE GENOMIC DNA]</scope>
    <source>
        <strain evidence="1 2">Enr10</strain>
    </source>
</reference>
<name>A0A517Q110_9PLAN</name>
<gene>
    <name evidence="1" type="ORF">Enr10x_06230</name>
</gene>
<dbReference type="AlphaFoldDB" id="A0A517Q110"/>
<dbReference type="Proteomes" id="UP000315647">
    <property type="component" value="Chromosome"/>
</dbReference>
<evidence type="ECO:0000313" key="1">
    <source>
        <dbReference type="EMBL" id="QDT25328.1"/>
    </source>
</evidence>
<organism evidence="1 2">
    <name type="scientific">Gimesia panareensis</name>
    <dbReference type="NCBI Taxonomy" id="2527978"/>
    <lineage>
        <taxon>Bacteria</taxon>
        <taxon>Pseudomonadati</taxon>
        <taxon>Planctomycetota</taxon>
        <taxon>Planctomycetia</taxon>
        <taxon>Planctomycetales</taxon>
        <taxon>Planctomycetaceae</taxon>
        <taxon>Gimesia</taxon>
    </lineage>
</organism>
<sequence length="45" mass="4816">MRLRNFVREGALEVHPAGQHTDLPGAGNVLVGMIADVECLLGRDS</sequence>
<evidence type="ECO:0000313" key="2">
    <source>
        <dbReference type="Proteomes" id="UP000315647"/>
    </source>
</evidence>